<dbReference type="InterPro" id="IPR036097">
    <property type="entry name" value="HisK_dim/P_sf"/>
</dbReference>
<dbReference type="SMART" id="SM00388">
    <property type="entry name" value="HisKA"/>
    <property type="match status" value="1"/>
</dbReference>
<evidence type="ECO:0000313" key="11">
    <source>
        <dbReference type="Proteomes" id="UP001221558"/>
    </source>
</evidence>
<dbReference type="InterPro" id="IPR005467">
    <property type="entry name" value="His_kinase_dom"/>
</dbReference>
<evidence type="ECO:0000256" key="3">
    <source>
        <dbReference type="ARBA" id="ARBA00022553"/>
    </source>
</evidence>
<evidence type="ECO:0000256" key="4">
    <source>
        <dbReference type="ARBA" id="ARBA00022679"/>
    </source>
</evidence>
<evidence type="ECO:0000259" key="8">
    <source>
        <dbReference type="PROSITE" id="PS50109"/>
    </source>
</evidence>
<dbReference type="PANTHER" id="PTHR43711:SF1">
    <property type="entry name" value="HISTIDINE KINASE 1"/>
    <property type="match status" value="1"/>
</dbReference>
<dbReference type="RefSeq" id="WP_274265811.1">
    <property type="nucleotide sequence ID" value="NZ_CP117880.1"/>
</dbReference>
<dbReference type="InterPro" id="IPR013655">
    <property type="entry name" value="PAS_fold_3"/>
</dbReference>
<dbReference type="Pfam" id="PF02518">
    <property type="entry name" value="HATPase_c"/>
    <property type="match status" value="1"/>
</dbReference>
<feature type="coiled-coil region" evidence="7">
    <location>
        <begin position="139"/>
        <end position="170"/>
    </location>
</feature>
<feature type="domain" description="PAC" evidence="9">
    <location>
        <begin position="237"/>
        <end position="289"/>
    </location>
</feature>
<dbReference type="Pfam" id="PF08447">
    <property type="entry name" value="PAS_3"/>
    <property type="match status" value="1"/>
</dbReference>
<accession>A0ABY7WFM2</accession>
<dbReference type="Gene3D" id="2.10.70.100">
    <property type="match status" value="1"/>
</dbReference>
<comment type="catalytic activity">
    <reaction evidence="1">
        <text>ATP + protein L-histidine = ADP + protein N-phospho-L-histidine.</text>
        <dbReference type="EC" id="2.7.13.3"/>
    </reaction>
</comment>
<dbReference type="InterPro" id="IPR003661">
    <property type="entry name" value="HisK_dim/P_dom"/>
</dbReference>
<organism evidence="10 11">
    <name type="scientific">Sphingobacterium oryzagri</name>
    <dbReference type="NCBI Taxonomy" id="3025669"/>
    <lineage>
        <taxon>Bacteria</taxon>
        <taxon>Pseudomonadati</taxon>
        <taxon>Bacteroidota</taxon>
        <taxon>Sphingobacteriia</taxon>
        <taxon>Sphingobacteriales</taxon>
        <taxon>Sphingobacteriaceae</taxon>
        <taxon>Sphingobacterium</taxon>
    </lineage>
</organism>
<dbReference type="InterPro" id="IPR036890">
    <property type="entry name" value="HATPase_C_sf"/>
</dbReference>
<keyword evidence="4" id="KW-0808">Transferase</keyword>
<keyword evidence="11" id="KW-1185">Reference proteome</keyword>
<dbReference type="SUPFAM" id="SSF47384">
    <property type="entry name" value="Homodimeric domain of signal transducing histidine kinase"/>
    <property type="match status" value="1"/>
</dbReference>
<keyword evidence="10" id="KW-0547">Nucleotide-binding</keyword>
<evidence type="ECO:0000256" key="2">
    <source>
        <dbReference type="ARBA" id="ARBA00012438"/>
    </source>
</evidence>
<dbReference type="CDD" id="cd00130">
    <property type="entry name" value="PAS"/>
    <property type="match status" value="1"/>
</dbReference>
<dbReference type="InterPro" id="IPR000700">
    <property type="entry name" value="PAS-assoc_C"/>
</dbReference>
<dbReference type="Gene3D" id="3.30.565.10">
    <property type="entry name" value="Histidine kinase-like ATPase, C-terminal domain"/>
    <property type="match status" value="1"/>
</dbReference>
<keyword evidence="5" id="KW-0418">Kinase</keyword>
<dbReference type="PROSITE" id="PS50113">
    <property type="entry name" value="PAC"/>
    <property type="match status" value="1"/>
</dbReference>
<dbReference type="PRINTS" id="PR00344">
    <property type="entry name" value="BCTRLSENSOR"/>
</dbReference>
<evidence type="ECO:0000256" key="1">
    <source>
        <dbReference type="ARBA" id="ARBA00000085"/>
    </source>
</evidence>
<dbReference type="CDD" id="cd00075">
    <property type="entry name" value="HATPase"/>
    <property type="match status" value="1"/>
</dbReference>
<keyword evidence="6" id="KW-0902">Two-component regulatory system</keyword>
<dbReference type="InterPro" id="IPR000014">
    <property type="entry name" value="PAS"/>
</dbReference>
<evidence type="ECO:0000313" key="10">
    <source>
        <dbReference type="EMBL" id="WDF67075.1"/>
    </source>
</evidence>
<dbReference type="Proteomes" id="UP001221558">
    <property type="component" value="Chromosome"/>
</dbReference>
<dbReference type="SUPFAM" id="SSF55874">
    <property type="entry name" value="ATPase domain of HSP90 chaperone/DNA topoisomerase II/histidine kinase"/>
    <property type="match status" value="1"/>
</dbReference>
<dbReference type="InterPro" id="IPR003594">
    <property type="entry name" value="HATPase_dom"/>
</dbReference>
<dbReference type="SMART" id="SM00387">
    <property type="entry name" value="HATPase_c"/>
    <property type="match status" value="1"/>
</dbReference>
<dbReference type="GO" id="GO:0005524">
    <property type="term" value="F:ATP binding"/>
    <property type="evidence" value="ECO:0007669"/>
    <property type="project" value="UniProtKB-KW"/>
</dbReference>
<reference evidence="10 11" key="1">
    <citation type="submission" date="2023-02" db="EMBL/GenBank/DDBJ databases">
        <title>Genome sequence of Sphingobacterium sp. KACC 22765.</title>
        <authorList>
            <person name="Kim S."/>
            <person name="Heo J."/>
            <person name="Kwon S.-W."/>
        </authorList>
    </citation>
    <scope>NUCLEOTIDE SEQUENCE [LARGE SCALE GENOMIC DNA]</scope>
    <source>
        <strain evidence="10 11">KACC 22765</strain>
    </source>
</reference>
<dbReference type="InterPro" id="IPR004358">
    <property type="entry name" value="Sig_transdc_His_kin-like_C"/>
</dbReference>
<evidence type="ECO:0000256" key="5">
    <source>
        <dbReference type="ARBA" id="ARBA00022777"/>
    </source>
</evidence>
<protein>
    <recommendedName>
        <fullName evidence="2">histidine kinase</fullName>
        <ecNumber evidence="2">2.7.13.3</ecNumber>
    </recommendedName>
</protein>
<feature type="domain" description="Histidine kinase" evidence="8">
    <location>
        <begin position="293"/>
        <end position="505"/>
    </location>
</feature>
<keyword evidence="3" id="KW-0597">Phosphoprotein</keyword>
<proteinExistence type="predicted"/>
<name>A0ABY7WFM2_9SPHI</name>
<gene>
    <name evidence="10" type="ORF">PQ465_12240</name>
</gene>
<dbReference type="Pfam" id="PF00512">
    <property type="entry name" value="HisKA"/>
    <property type="match status" value="1"/>
</dbReference>
<sequence length="505" mass="56575">MNTSSSLPTPNHLSATDILGMLTKNGRPTIIFTSYDLHIGYANEAILSLWNKKAIEAGSTLVTVAPELVNLIANLRQVWDEGKPMNVINAYTTIDFNGVLVEAPFDFDHRPIKNAAGETIAIITSAVKVEERAMVDENLRRIADEERDLISNLTKLNKELELNKMQLTNALQAASLGSYDLDLLTGQMSCSNQCKLNFGRLIDRDFDYSDLLECILPQHHDAFTESISLALLNKQSFNIEYQIKWQDDSIHWIQSNGTPQYDDNGVATRIIGVTQEITEKKNYQSKKDEFLSVASHELKTPITVLKASIQMLQRLKPKIENQLAVKLIESCDTGIEKVQSLLNEYLDAGRYADGKIGLNISVFDVNELLSESIAHLDKKDRSKLTVLGLPNQLSGDKSRLEQVLINFVNNAYKYAPQSTEIIMSATIDENFVEFSVRDFGPGLTEDEAQHIFDRYWQANTKQNNSKGLGLGLYICSEIIRKHNGSIGVESTLGRGAKFWFRIPIA</sequence>
<dbReference type="CDD" id="cd00082">
    <property type="entry name" value="HisKA"/>
    <property type="match status" value="1"/>
</dbReference>
<keyword evidence="7" id="KW-0175">Coiled coil</keyword>
<keyword evidence="10" id="KW-0067">ATP-binding</keyword>
<evidence type="ECO:0000256" key="7">
    <source>
        <dbReference type="SAM" id="Coils"/>
    </source>
</evidence>
<dbReference type="PANTHER" id="PTHR43711">
    <property type="entry name" value="TWO-COMPONENT HISTIDINE KINASE"/>
    <property type="match status" value="1"/>
</dbReference>
<dbReference type="SUPFAM" id="SSF55785">
    <property type="entry name" value="PYP-like sensor domain (PAS domain)"/>
    <property type="match status" value="1"/>
</dbReference>
<dbReference type="PROSITE" id="PS50109">
    <property type="entry name" value="HIS_KIN"/>
    <property type="match status" value="1"/>
</dbReference>
<dbReference type="InterPro" id="IPR035965">
    <property type="entry name" value="PAS-like_dom_sf"/>
</dbReference>
<dbReference type="InterPro" id="IPR050736">
    <property type="entry name" value="Sensor_HK_Regulatory"/>
</dbReference>
<evidence type="ECO:0000259" key="9">
    <source>
        <dbReference type="PROSITE" id="PS50113"/>
    </source>
</evidence>
<dbReference type="Gene3D" id="1.10.287.130">
    <property type="match status" value="1"/>
</dbReference>
<dbReference type="EC" id="2.7.13.3" evidence="2"/>
<dbReference type="Gene3D" id="3.30.450.20">
    <property type="entry name" value="PAS domain"/>
    <property type="match status" value="2"/>
</dbReference>
<dbReference type="EMBL" id="CP117880">
    <property type="protein sequence ID" value="WDF67075.1"/>
    <property type="molecule type" value="Genomic_DNA"/>
</dbReference>
<evidence type="ECO:0000256" key="6">
    <source>
        <dbReference type="ARBA" id="ARBA00023012"/>
    </source>
</evidence>